<protein>
    <submittedName>
        <fullName evidence="5">DeoR/GlpR family DNA-binding transcription regulator</fullName>
    </submittedName>
</protein>
<dbReference type="InterPro" id="IPR014036">
    <property type="entry name" value="DeoR-like_C"/>
</dbReference>
<dbReference type="Pfam" id="PF00455">
    <property type="entry name" value="DeoRC"/>
    <property type="match status" value="1"/>
</dbReference>
<accession>A0AAU7JAV5</accession>
<dbReference type="SUPFAM" id="SSF100950">
    <property type="entry name" value="NagB/RpiA/CoA transferase-like"/>
    <property type="match status" value="1"/>
</dbReference>
<dbReference type="GO" id="GO:0003700">
    <property type="term" value="F:DNA-binding transcription factor activity"/>
    <property type="evidence" value="ECO:0007669"/>
    <property type="project" value="InterPro"/>
</dbReference>
<dbReference type="PROSITE" id="PS51000">
    <property type="entry name" value="HTH_DEOR_2"/>
    <property type="match status" value="1"/>
</dbReference>
<keyword evidence="1" id="KW-0678">Repressor</keyword>
<evidence type="ECO:0000256" key="3">
    <source>
        <dbReference type="ARBA" id="ARBA00023163"/>
    </source>
</evidence>
<feature type="domain" description="HTH deoR-type" evidence="4">
    <location>
        <begin position="1"/>
        <end position="49"/>
    </location>
</feature>
<dbReference type="InterPro" id="IPR037171">
    <property type="entry name" value="NagB/RpiA_transferase-like"/>
</dbReference>
<gene>
    <name evidence="5" type="ORF">ABEG18_17010</name>
</gene>
<dbReference type="Pfam" id="PF08220">
    <property type="entry name" value="HTH_DeoR"/>
    <property type="match status" value="1"/>
</dbReference>
<organism evidence="5">
    <name type="scientific">Alsobacter sp. KACC 23698</name>
    <dbReference type="NCBI Taxonomy" id="3149229"/>
    <lineage>
        <taxon>Bacteria</taxon>
        <taxon>Pseudomonadati</taxon>
        <taxon>Pseudomonadota</taxon>
        <taxon>Alphaproteobacteria</taxon>
        <taxon>Hyphomicrobiales</taxon>
        <taxon>Alsobacteraceae</taxon>
        <taxon>Alsobacter</taxon>
    </lineage>
</organism>
<dbReference type="GO" id="GO:0003677">
    <property type="term" value="F:DNA binding"/>
    <property type="evidence" value="ECO:0007669"/>
    <property type="project" value="UniProtKB-KW"/>
</dbReference>
<proteinExistence type="predicted"/>
<dbReference type="InterPro" id="IPR050313">
    <property type="entry name" value="Carb_Metab_HTH_regulators"/>
</dbReference>
<keyword evidence="2" id="KW-0805">Transcription regulation</keyword>
<keyword evidence="5" id="KW-0238">DNA-binding</keyword>
<evidence type="ECO:0000313" key="5">
    <source>
        <dbReference type="EMBL" id="XBO37421.1"/>
    </source>
</evidence>
<dbReference type="AlphaFoldDB" id="A0AAU7JAV5"/>
<dbReference type="PANTHER" id="PTHR30363:SF4">
    <property type="entry name" value="GLYCEROL-3-PHOSPHATE REGULON REPRESSOR"/>
    <property type="match status" value="1"/>
</dbReference>
<evidence type="ECO:0000256" key="2">
    <source>
        <dbReference type="ARBA" id="ARBA00023015"/>
    </source>
</evidence>
<reference evidence="5" key="1">
    <citation type="submission" date="2024-05" db="EMBL/GenBank/DDBJ databases">
        <authorList>
            <person name="Kim S."/>
            <person name="Heo J."/>
            <person name="Choi H."/>
            <person name="Choi Y."/>
            <person name="Kwon S.-W."/>
            <person name="Kim Y."/>
        </authorList>
    </citation>
    <scope>NUCLEOTIDE SEQUENCE</scope>
    <source>
        <strain evidence="5">KACC 23698</strain>
    </source>
</reference>
<name>A0AAU7JAV5_9HYPH</name>
<dbReference type="Gene3D" id="3.40.50.1360">
    <property type="match status" value="1"/>
</dbReference>
<dbReference type="RefSeq" id="WP_406854242.1">
    <property type="nucleotide sequence ID" value="NZ_CP157484.1"/>
</dbReference>
<keyword evidence="3" id="KW-0804">Transcription</keyword>
<dbReference type="SMART" id="SM01134">
    <property type="entry name" value="DeoRC"/>
    <property type="match status" value="1"/>
</dbReference>
<sequence>MRRRLFERGSIRVSEEAKSFGVSEETIRRDIKTMAAEGVADAVFGGAVLRPSTTLAALGIPPVDQRAQVQERSKAAIGAAAAALVEPGQSVIIDAGTTTLALARCLRRHRRLTIITNAIPVAQVCADIPESAVYVIGGRLVPGSLSMIGPQAQRDLSQVSADWAFLGAAAIDAERGFTSADPYEAEVKRAMIAAARETVILADGAKFGSRRFATFASAGDVARLLTTADAPAEAVAVLESAGTAVTLCDSVLEETPS</sequence>
<dbReference type="PANTHER" id="PTHR30363">
    <property type="entry name" value="HTH-TYPE TRANSCRIPTIONAL REGULATOR SRLR-RELATED"/>
    <property type="match status" value="1"/>
</dbReference>
<dbReference type="SMART" id="SM00420">
    <property type="entry name" value="HTH_DEOR"/>
    <property type="match status" value="1"/>
</dbReference>
<dbReference type="InterPro" id="IPR001034">
    <property type="entry name" value="DeoR_HTH"/>
</dbReference>
<evidence type="ECO:0000256" key="1">
    <source>
        <dbReference type="ARBA" id="ARBA00022491"/>
    </source>
</evidence>
<dbReference type="EMBL" id="CP157484">
    <property type="protein sequence ID" value="XBO37421.1"/>
    <property type="molecule type" value="Genomic_DNA"/>
</dbReference>
<evidence type="ECO:0000259" key="4">
    <source>
        <dbReference type="PROSITE" id="PS51000"/>
    </source>
</evidence>